<dbReference type="SUPFAM" id="SSF101478">
    <property type="entry name" value="ADP-ribosylglycohydrolase"/>
    <property type="match status" value="1"/>
</dbReference>
<evidence type="ECO:0000313" key="2">
    <source>
        <dbReference type="Proteomes" id="UP000887577"/>
    </source>
</evidence>
<evidence type="ECO:0000256" key="1">
    <source>
        <dbReference type="PIRSR" id="PIRSR605502-1"/>
    </source>
</evidence>
<dbReference type="GO" id="GO:0046872">
    <property type="term" value="F:metal ion binding"/>
    <property type="evidence" value="ECO:0007669"/>
    <property type="project" value="UniProtKB-KW"/>
</dbReference>
<feature type="binding site" evidence="1">
    <location>
        <position position="76"/>
    </location>
    <ligand>
        <name>Mg(2+)</name>
        <dbReference type="ChEBI" id="CHEBI:18420"/>
        <label>1</label>
    </ligand>
</feature>
<accession>A0A914Z7M6</accession>
<proteinExistence type="predicted"/>
<name>A0A914Z7M6_9BILA</name>
<keyword evidence="1" id="KW-0460">Magnesium</keyword>
<comment type="cofactor">
    <cofactor evidence="1">
        <name>Mg(2+)</name>
        <dbReference type="ChEBI" id="CHEBI:18420"/>
    </cofactor>
    <text evidence="1">Binds 2 magnesium ions per subunit.</text>
</comment>
<keyword evidence="1" id="KW-0479">Metal-binding</keyword>
<evidence type="ECO:0000313" key="3">
    <source>
        <dbReference type="WBParaSite" id="PSU_v2.g7902.t1"/>
    </source>
</evidence>
<dbReference type="WBParaSite" id="PSU_v2.g7902.t1">
    <property type="protein sequence ID" value="PSU_v2.g7902.t1"/>
    <property type="gene ID" value="PSU_v2.g7902"/>
</dbReference>
<dbReference type="InterPro" id="IPR005502">
    <property type="entry name" value="Ribosyl_crysJ1"/>
</dbReference>
<keyword evidence="2" id="KW-1185">Reference proteome</keyword>
<protein>
    <submittedName>
        <fullName evidence="3">Uncharacterized protein</fullName>
    </submittedName>
</protein>
<dbReference type="AlphaFoldDB" id="A0A914Z7M6"/>
<dbReference type="Pfam" id="PF03747">
    <property type="entry name" value="ADP_ribosyl_GH"/>
    <property type="match status" value="1"/>
</dbReference>
<organism evidence="2 3">
    <name type="scientific">Panagrolaimus superbus</name>
    <dbReference type="NCBI Taxonomy" id="310955"/>
    <lineage>
        <taxon>Eukaryota</taxon>
        <taxon>Metazoa</taxon>
        <taxon>Ecdysozoa</taxon>
        <taxon>Nematoda</taxon>
        <taxon>Chromadorea</taxon>
        <taxon>Rhabditida</taxon>
        <taxon>Tylenchina</taxon>
        <taxon>Panagrolaimomorpha</taxon>
        <taxon>Panagrolaimoidea</taxon>
        <taxon>Panagrolaimidae</taxon>
        <taxon>Panagrolaimus</taxon>
    </lineage>
</organism>
<feature type="binding site" evidence="1">
    <location>
        <position position="74"/>
    </location>
    <ligand>
        <name>Mg(2+)</name>
        <dbReference type="ChEBI" id="CHEBI:18420"/>
        <label>1</label>
    </ligand>
</feature>
<dbReference type="InterPro" id="IPR036705">
    <property type="entry name" value="Ribosyl_crysJ1_sf"/>
</dbReference>
<reference evidence="3" key="1">
    <citation type="submission" date="2022-11" db="UniProtKB">
        <authorList>
            <consortium name="WormBaseParasite"/>
        </authorList>
    </citation>
    <scope>IDENTIFICATION</scope>
</reference>
<dbReference type="Gene3D" id="1.10.4080.10">
    <property type="entry name" value="ADP-ribosylation/Crystallin J1"/>
    <property type="match status" value="1"/>
</dbReference>
<feature type="binding site" evidence="1">
    <location>
        <position position="75"/>
    </location>
    <ligand>
        <name>Mg(2+)</name>
        <dbReference type="ChEBI" id="CHEBI:18420"/>
        <label>1</label>
    </ligand>
</feature>
<sequence length="134" mass="14789">MMSGGEEAEMKRIWGAFYGQVIGDALGVTCEFLNVQKTTNEMARIREKAGRKNKDSIFPMVGCEEMGVEAGQFTDDTEMALSLARSLIAKKDFDKVDVACAYSFWLCATQPTDSGMTTRNALTADIFYDPGILF</sequence>
<dbReference type="Proteomes" id="UP000887577">
    <property type="component" value="Unplaced"/>
</dbReference>